<dbReference type="EMBL" id="CP021081">
    <property type="protein sequence ID" value="ASN80466.1"/>
    <property type="molecule type" value="Genomic_DNA"/>
</dbReference>
<accession>A0A221SUY9</accession>
<sequence>MYFVSTDGVCHQGSANDFSLSATSVDFETTVMNLSRRSATDDEVMYERHQAMWTRGRRINVEQCYCLIPAVPAGGDYETSELAVGSIKAYFLLLREIQS</sequence>
<name>A0A221SUY9_9DEIO</name>
<proteinExistence type="predicted"/>
<dbReference type="Proteomes" id="UP000259030">
    <property type="component" value="Chromosome"/>
</dbReference>
<organism evidence="1 2">
    <name type="scientific">Deinococcus ficus</name>
    <dbReference type="NCBI Taxonomy" id="317577"/>
    <lineage>
        <taxon>Bacteria</taxon>
        <taxon>Thermotogati</taxon>
        <taxon>Deinococcota</taxon>
        <taxon>Deinococci</taxon>
        <taxon>Deinococcales</taxon>
        <taxon>Deinococcaceae</taxon>
        <taxon>Deinococcus</taxon>
    </lineage>
</organism>
<evidence type="ECO:0000313" key="2">
    <source>
        <dbReference type="Proteomes" id="UP000259030"/>
    </source>
</evidence>
<protein>
    <submittedName>
        <fullName evidence="1">Uncharacterized protein</fullName>
    </submittedName>
</protein>
<dbReference type="KEGG" id="dfc:DFI_05085"/>
<dbReference type="AlphaFoldDB" id="A0A221SUY9"/>
<evidence type="ECO:0000313" key="1">
    <source>
        <dbReference type="EMBL" id="ASN80466.1"/>
    </source>
</evidence>
<keyword evidence="2" id="KW-1185">Reference proteome</keyword>
<gene>
    <name evidence="1" type="ORF">DFI_05085</name>
</gene>
<reference evidence="1 2" key="1">
    <citation type="submission" date="2017-05" db="EMBL/GenBank/DDBJ databases">
        <title>The complete genome sequence of Deinococcus ficus isolated from the rhizosphere of the Ficus religiosa L. in Taiwan.</title>
        <authorList>
            <person name="Wu K.-M."/>
            <person name="Liao T.-L."/>
            <person name="Liu Y.-M."/>
            <person name="Young C.-C."/>
            <person name="Tsai S.-F."/>
        </authorList>
    </citation>
    <scope>NUCLEOTIDE SEQUENCE [LARGE SCALE GENOMIC DNA]</scope>
    <source>
        <strain evidence="1 2">CC-FR2-10</strain>
    </source>
</reference>